<organism evidence="6">
    <name type="scientific">marine metagenome</name>
    <dbReference type="NCBI Taxonomy" id="408172"/>
    <lineage>
        <taxon>unclassified sequences</taxon>
        <taxon>metagenomes</taxon>
        <taxon>ecological metagenomes</taxon>
    </lineage>
</organism>
<dbReference type="InterPro" id="IPR002933">
    <property type="entry name" value="Peptidase_M20"/>
</dbReference>
<keyword evidence="2" id="KW-0479">Metal-binding</keyword>
<evidence type="ECO:0000259" key="5">
    <source>
        <dbReference type="Pfam" id="PF07687"/>
    </source>
</evidence>
<keyword evidence="3" id="KW-0378">Hydrolase</keyword>
<evidence type="ECO:0000313" key="6">
    <source>
        <dbReference type="EMBL" id="SUZ51670.1"/>
    </source>
</evidence>
<dbReference type="InterPro" id="IPR051458">
    <property type="entry name" value="Cyt/Met_Dipeptidase"/>
</dbReference>
<gene>
    <name evidence="6" type="ORF">METZ01_LOCUS4524</name>
</gene>
<dbReference type="Pfam" id="PF07687">
    <property type="entry name" value="M20_dimer"/>
    <property type="match status" value="1"/>
</dbReference>
<feature type="compositionally biased region" description="Polar residues" evidence="4">
    <location>
        <begin position="1"/>
        <end position="16"/>
    </location>
</feature>
<dbReference type="GO" id="GO:0008233">
    <property type="term" value="F:peptidase activity"/>
    <property type="evidence" value="ECO:0007669"/>
    <property type="project" value="UniProtKB-KW"/>
</dbReference>
<dbReference type="Pfam" id="PF01546">
    <property type="entry name" value="Peptidase_M20"/>
    <property type="match status" value="1"/>
</dbReference>
<dbReference type="GO" id="GO:0046872">
    <property type="term" value="F:metal ion binding"/>
    <property type="evidence" value="ECO:0007669"/>
    <property type="project" value="UniProtKB-KW"/>
</dbReference>
<dbReference type="PANTHER" id="PTHR43270:SF8">
    <property type="entry name" value="DI- AND TRIPEPTIDASE DUG2-RELATED"/>
    <property type="match status" value="1"/>
</dbReference>
<feature type="domain" description="Peptidase M20 dimerisation" evidence="5">
    <location>
        <begin position="135"/>
        <end position="288"/>
    </location>
</feature>
<dbReference type="GO" id="GO:0006508">
    <property type="term" value="P:proteolysis"/>
    <property type="evidence" value="ECO:0007669"/>
    <property type="project" value="UniProtKB-KW"/>
</dbReference>
<accession>A0A381NAM9</accession>
<evidence type="ECO:0000256" key="1">
    <source>
        <dbReference type="ARBA" id="ARBA00022670"/>
    </source>
</evidence>
<sequence>MDGQPVDNSKWNQNNPYDPVLKSRNDKQEFVQVSWDVLKDITLEEIEENDFRIFARSASDAKGPVMMLINAINLINKNNIESKFNLKIIMDFEEEKSSPNLPLAVTKYSDLLKSDGLLIFDGPQHISGLPTLNFGNRGISSIRLTTYGPIVPQHSGHFGNYAPNPVFRMSNILSSMKDENGVVLIEGFYDGINITEEVKKDLNRVPDNENEMLSKMQFKSPDKVGKSYQESLQYPSLNVRGIQAGWVKDQARTIVPSECIAEIDVRLVLESDGYRLLDLIKEHIKTLGYKVLKKRPTKGERMMYDKIITFESEVSYPAFRTDINSDFGKWLSKSLTKTFGNSPVKKRTSGGSVPISPFVSVLNVPAVGVPTVNQDNNQHSPNENLKIANYINGIKTFIGILNEDY</sequence>
<dbReference type="AlphaFoldDB" id="A0A381NAM9"/>
<evidence type="ECO:0000256" key="4">
    <source>
        <dbReference type="SAM" id="MobiDB-lite"/>
    </source>
</evidence>
<evidence type="ECO:0000256" key="2">
    <source>
        <dbReference type="ARBA" id="ARBA00022723"/>
    </source>
</evidence>
<dbReference type="Gene3D" id="3.40.630.10">
    <property type="entry name" value="Zn peptidases"/>
    <property type="match status" value="1"/>
</dbReference>
<evidence type="ECO:0000256" key="3">
    <source>
        <dbReference type="ARBA" id="ARBA00022801"/>
    </source>
</evidence>
<name>A0A381NAM9_9ZZZZ</name>
<proteinExistence type="predicted"/>
<feature type="region of interest" description="Disordered" evidence="4">
    <location>
        <begin position="1"/>
        <end position="22"/>
    </location>
</feature>
<protein>
    <recommendedName>
        <fullName evidence="5">Peptidase M20 dimerisation domain-containing protein</fullName>
    </recommendedName>
</protein>
<dbReference type="InterPro" id="IPR011650">
    <property type="entry name" value="Peptidase_M20_dimer"/>
</dbReference>
<keyword evidence="1" id="KW-0645">Protease</keyword>
<reference evidence="6" key="1">
    <citation type="submission" date="2018-05" db="EMBL/GenBank/DDBJ databases">
        <authorList>
            <person name="Lanie J.A."/>
            <person name="Ng W.-L."/>
            <person name="Kazmierczak K.M."/>
            <person name="Andrzejewski T.M."/>
            <person name="Davidsen T.M."/>
            <person name="Wayne K.J."/>
            <person name="Tettelin H."/>
            <person name="Glass J.I."/>
            <person name="Rusch D."/>
            <person name="Podicherti R."/>
            <person name="Tsui H.-C.T."/>
            <person name="Winkler M.E."/>
        </authorList>
    </citation>
    <scope>NUCLEOTIDE SEQUENCE</scope>
</reference>
<dbReference type="PANTHER" id="PTHR43270">
    <property type="entry name" value="BETA-ALA-HIS DIPEPTIDASE"/>
    <property type="match status" value="1"/>
</dbReference>
<dbReference type="Gene3D" id="3.30.70.360">
    <property type="match status" value="1"/>
</dbReference>
<dbReference type="SUPFAM" id="SSF53187">
    <property type="entry name" value="Zn-dependent exopeptidases"/>
    <property type="match status" value="1"/>
</dbReference>
<dbReference type="EMBL" id="UINC01000233">
    <property type="protein sequence ID" value="SUZ51670.1"/>
    <property type="molecule type" value="Genomic_DNA"/>
</dbReference>